<sequence length="740" mass="81717">MEAEVKEQQRKQQRRERIKRLVGVAERRWITDQHLKVAGDKQPKTTKSAAEAHRPSHDDLVEQQRAVLIKQRNRNRRKPWYATTAAMSLGLLGHGLVALFSTTSLPPEVPAGMAAGLPFLAAAVIGVKMERAHHRRVRLAQRQRDNGVTVRVQTEPTHRKWFAELTIGAAAYAGLVFWIATAGVSWWTVLVALLGTIALGSRWWNAHPLGPGVPRLEPPRPAARKNTPKPLTRKDEDHYAVLFRQNIPQFGRLTNHVGNDHIEQYDVELPPGKVSRTSFLSHGETVASALGLDPQQVILEKPNPSRPGEFVPANRARLTIIKRDMAAGVRYWTQPRVQIAEDGTAAVITNLARFRDGRGEATCTIWNRDGMVPTTIFGGTGSGKSAAVNAITIGALSTGLLNMIYVDFKGNSSGALRSRARIVVVGRDAVTDVRRLLKLLADVRIKHDPRDKQFPTPERPGWFVLLEEIAKGIKSDPNFAREMENMATTVRSLGIWPVSTAHDMVAVAWGNSGTRAAFSKQSFVFYMNTTSDDLINGLTYRPSSLPTYGEGEAGLGQESQPVPGWAVGVNTFRANVPARWDWLPADDDPVDEEPPYRVSTAWDAFARQPEITDYEYAALVDALGEPNPDGRWIIGIGGTHHFRTEAKTTQETTQGEPGHGDRPRISFLPQRTAEPNQLSYNERRVLQVIEGGTTKTGEIEQALAAKMSRPTVHRALDALVGANRIHRLARGEYALGPAPS</sequence>
<accession>A0A2W4JLR3</accession>
<comment type="caution">
    <text evidence="3">The sequence shown here is derived from an EMBL/GenBank/DDBJ whole genome shotgun (WGS) entry which is preliminary data.</text>
</comment>
<evidence type="ECO:0000256" key="1">
    <source>
        <dbReference type="SAM" id="MobiDB-lite"/>
    </source>
</evidence>
<feature type="region of interest" description="Disordered" evidence="1">
    <location>
        <begin position="647"/>
        <end position="666"/>
    </location>
</feature>
<evidence type="ECO:0008006" key="4">
    <source>
        <dbReference type="Google" id="ProtNLM"/>
    </source>
</evidence>
<keyword evidence="2" id="KW-0472">Membrane</keyword>
<dbReference type="AlphaFoldDB" id="A0A2W4JLR3"/>
<evidence type="ECO:0000256" key="2">
    <source>
        <dbReference type="SAM" id="Phobius"/>
    </source>
</evidence>
<feature type="region of interest" description="Disordered" evidence="1">
    <location>
        <begin position="212"/>
        <end position="234"/>
    </location>
</feature>
<name>A0A2W4JLR3_9PSEU</name>
<dbReference type="Gene3D" id="3.40.50.300">
    <property type="entry name" value="P-loop containing nucleotide triphosphate hydrolases"/>
    <property type="match status" value="1"/>
</dbReference>
<dbReference type="InterPro" id="IPR027417">
    <property type="entry name" value="P-loop_NTPase"/>
</dbReference>
<keyword evidence="2" id="KW-0812">Transmembrane</keyword>
<organism evidence="3">
    <name type="scientific">Thermocrispum agreste</name>
    <dbReference type="NCBI Taxonomy" id="37925"/>
    <lineage>
        <taxon>Bacteria</taxon>
        <taxon>Bacillati</taxon>
        <taxon>Actinomycetota</taxon>
        <taxon>Actinomycetes</taxon>
        <taxon>Pseudonocardiales</taxon>
        <taxon>Pseudonocardiaceae</taxon>
        <taxon>Thermocrispum</taxon>
    </lineage>
</organism>
<feature type="transmembrane region" description="Helical" evidence="2">
    <location>
        <begin position="109"/>
        <end position="127"/>
    </location>
</feature>
<feature type="transmembrane region" description="Helical" evidence="2">
    <location>
        <begin position="80"/>
        <end position="103"/>
    </location>
</feature>
<evidence type="ECO:0000313" key="3">
    <source>
        <dbReference type="EMBL" id="PZN00065.1"/>
    </source>
</evidence>
<reference evidence="3" key="1">
    <citation type="submission" date="2018-05" db="EMBL/GenBank/DDBJ databases">
        <authorList>
            <person name="Lanie J.A."/>
            <person name="Ng W.-L."/>
            <person name="Kazmierczak K.M."/>
            <person name="Andrzejewski T.M."/>
            <person name="Davidsen T.M."/>
            <person name="Wayne K.J."/>
            <person name="Tettelin H."/>
            <person name="Glass J.I."/>
            <person name="Rusch D."/>
            <person name="Podicherti R."/>
            <person name="Tsui H.-C.T."/>
            <person name="Winkler M.E."/>
        </authorList>
    </citation>
    <scope>NUCLEOTIDE SEQUENCE</scope>
    <source>
        <strain evidence="3">ZC4RG45</strain>
    </source>
</reference>
<proteinExistence type="predicted"/>
<keyword evidence="2" id="KW-1133">Transmembrane helix</keyword>
<gene>
    <name evidence="3" type="ORF">DIU77_04390</name>
</gene>
<dbReference type="EMBL" id="QGUI01000111">
    <property type="protein sequence ID" value="PZN00065.1"/>
    <property type="molecule type" value="Genomic_DNA"/>
</dbReference>
<feature type="transmembrane region" description="Helical" evidence="2">
    <location>
        <begin position="161"/>
        <end position="180"/>
    </location>
</feature>
<protein>
    <recommendedName>
        <fullName evidence="4">FtsK domain-containing protein</fullName>
    </recommendedName>
</protein>
<dbReference type="SUPFAM" id="SSF52540">
    <property type="entry name" value="P-loop containing nucleoside triphosphate hydrolases"/>
    <property type="match status" value="1"/>
</dbReference>
<feature type="region of interest" description="Disordered" evidence="1">
    <location>
        <begin position="36"/>
        <end position="58"/>
    </location>
</feature>